<evidence type="ECO:0000256" key="1">
    <source>
        <dbReference type="SAM" id="MobiDB-lite"/>
    </source>
</evidence>
<feature type="compositionally biased region" description="Low complexity" evidence="1">
    <location>
        <begin position="526"/>
        <end position="538"/>
    </location>
</feature>
<dbReference type="AlphaFoldDB" id="A0AAN9Z1Y1"/>
<feature type="compositionally biased region" description="Basic and acidic residues" evidence="1">
    <location>
        <begin position="636"/>
        <end position="656"/>
    </location>
</feature>
<feature type="region of interest" description="Disordered" evidence="1">
    <location>
        <begin position="182"/>
        <end position="681"/>
    </location>
</feature>
<feature type="compositionally biased region" description="Low complexity" evidence="1">
    <location>
        <begin position="437"/>
        <end position="463"/>
    </location>
</feature>
<comment type="caution">
    <text evidence="2">The sequence shown here is derived from an EMBL/GenBank/DDBJ whole genome shotgun (WGS) entry which is preliminary data.</text>
</comment>
<gene>
    <name evidence="2" type="ORF">R5R35_005353</name>
</gene>
<evidence type="ECO:0000313" key="3">
    <source>
        <dbReference type="Proteomes" id="UP001378592"/>
    </source>
</evidence>
<feature type="compositionally biased region" description="Low complexity" evidence="1">
    <location>
        <begin position="409"/>
        <end position="428"/>
    </location>
</feature>
<feature type="compositionally biased region" description="Low complexity" evidence="1">
    <location>
        <begin position="1"/>
        <end position="13"/>
    </location>
</feature>
<dbReference type="EMBL" id="JAZDUA010000307">
    <property type="protein sequence ID" value="KAK7861676.1"/>
    <property type="molecule type" value="Genomic_DNA"/>
</dbReference>
<keyword evidence="3" id="KW-1185">Reference proteome</keyword>
<name>A0AAN9Z1Y1_9ORTH</name>
<organism evidence="2 3">
    <name type="scientific">Gryllus longicercus</name>
    <dbReference type="NCBI Taxonomy" id="2509291"/>
    <lineage>
        <taxon>Eukaryota</taxon>
        <taxon>Metazoa</taxon>
        <taxon>Ecdysozoa</taxon>
        <taxon>Arthropoda</taxon>
        <taxon>Hexapoda</taxon>
        <taxon>Insecta</taxon>
        <taxon>Pterygota</taxon>
        <taxon>Neoptera</taxon>
        <taxon>Polyneoptera</taxon>
        <taxon>Orthoptera</taxon>
        <taxon>Ensifera</taxon>
        <taxon>Gryllidea</taxon>
        <taxon>Grylloidea</taxon>
        <taxon>Gryllidae</taxon>
        <taxon>Gryllinae</taxon>
        <taxon>Gryllus</taxon>
    </lineage>
</organism>
<feature type="compositionally biased region" description="Low complexity" evidence="1">
    <location>
        <begin position="364"/>
        <end position="373"/>
    </location>
</feature>
<feature type="compositionally biased region" description="Basic and acidic residues" evidence="1">
    <location>
        <begin position="332"/>
        <end position="348"/>
    </location>
</feature>
<feature type="region of interest" description="Disordered" evidence="1">
    <location>
        <begin position="1"/>
        <end position="25"/>
    </location>
</feature>
<sequence length="739" mass="78957">MTTVRQTVTTVQQSSGHGGAPGLDNSLDALLEDLQSSVARGGGAPAVNGVSAYRREVTRTLERDAPPQVMHLAPANPTTVVAERSASPLLPSMGAVAPGEQRSVSYKTYQYQTYHTAVGGDVRSATLPASPQQAALTTSSVSSATSMGGAGGLGAADAASDARLQQNLHELDSLLVDLRHAQRAGFDPPPPPANAYAHAHTPLGSSTTTTRTEVVTSSGGIDPGLLEPLDHSTPAPPAPPARQPLASTPTQQQVARAVEYKTYRTERQHQHYSDGGGPGPAGVGYGTPMPPPDSPRLQPKRTSSAQRELVYGSEHVSRQRTRSPSPGAGGPQRHEYVEARERYREKSPSHQRLQREVFYNETNTTSSSTSGGTPRAHRYREPSPPPPQQQVQPLRRGPSPGPPQPPGADYPTGSTRTVTTVRTYNYSTGGSGPSPSPAGGQPPSRGRSPSPSPQRAPYRSPSPVSMQQRPAPVDEYTPPRGRSPSPGPGPGQRSPRLNQHTTVHTYTYDGHGGPPVGYHAQPPPSTVTTYKYSTTSSSADRRYPGPGHAPEEQPLLQPRPFPTPSPTPPAGAQPPKRLDDLMASFSDSEHEHPPNSYYRTTTERTVTSSRDGGPTAGQGPHAHHQRGRPSRLLPTGRRDVRAARGGLHADERRRQGEGQVQVRVREQGEEQEQPEPGRRRRARLPAALLRHAVRHHVNPLLRPPPSLALFTALAFCCVPPLLSSSLLQQRSSSGKNQTA</sequence>
<reference evidence="2 3" key="1">
    <citation type="submission" date="2024-03" db="EMBL/GenBank/DDBJ databases">
        <title>The genome assembly and annotation of the cricket Gryllus longicercus Weissman &amp; Gray.</title>
        <authorList>
            <person name="Szrajer S."/>
            <person name="Gray D."/>
            <person name="Ylla G."/>
        </authorList>
    </citation>
    <scope>NUCLEOTIDE SEQUENCE [LARGE SCALE GENOMIC DNA]</scope>
    <source>
        <strain evidence="2">DAG 2021-001</strain>
        <tissue evidence="2">Whole body minus gut</tissue>
    </source>
</reference>
<feature type="compositionally biased region" description="Basic and acidic residues" evidence="1">
    <location>
        <begin position="258"/>
        <end position="272"/>
    </location>
</feature>
<feature type="compositionally biased region" description="Low complexity" evidence="1">
    <location>
        <begin position="389"/>
        <end position="398"/>
    </location>
</feature>
<feature type="compositionally biased region" description="Low complexity" evidence="1">
    <location>
        <begin position="194"/>
        <end position="218"/>
    </location>
</feature>
<feature type="compositionally biased region" description="Gly residues" evidence="1">
    <location>
        <begin position="274"/>
        <end position="285"/>
    </location>
</feature>
<feature type="compositionally biased region" description="Polar residues" evidence="1">
    <location>
        <begin position="245"/>
        <end position="254"/>
    </location>
</feature>
<feature type="compositionally biased region" description="Low complexity" evidence="1">
    <location>
        <begin position="596"/>
        <end position="610"/>
    </location>
</feature>
<feature type="compositionally biased region" description="Pro residues" evidence="1">
    <location>
        <begin position="399"/>
        <end position="408"/>
    </location>
</feature>
<feature type="compositionally biased region" description="Pro residues" evidence="1">
    <location>
        <begin position="557"/>
        <end position="572"/>
    </location>
</feature>
<protein>
    <submittedName>
        <fullName evidence="2">Uncharacterized protein</fullName>
    </submittedName>
</protein>
<accession>A0AAN9Z1Y1</accession>
<evidence type="ECO:0000313" key="2">
    <source>
        <dbReference type="EMBL" id="KAK7861676.1"/>
    </source>
</evidence>
<proteinExistence type="predicted"/>
<dbReference type="Proteomes" id="UP001378592">
    <property type="component" value="Unassembled WGS sequence"/>
</dbReference>